<sequence length="76" mass="8713">MTNCTENDHTFPLPARRRAEDLLIEAKATYCIHVFSGVVHGFATKGDPNDSDNRWAKEESASSVVRWFKRFVEEAR</sequence>
<gene>
    <name evidence="2" type="ORF">VKT23_013894</name>
</gene>
<evidence type="ECO:0000259" key="1">
    <source>
        <dbReference type="Pfam" id="PF01738"/>
    </source>
</evidence>
<dbReference type="SUPFAM" id="SSF53474">
    <property type="entry name" value="alpha/beta-Hydrolases"/>
    <property type="match status" value="1"/>
</dbReference>
<organism evidence="2 3">
    <name type="scientific">Marasmiellus scandens</name>
    <dbReference type="NCBI Taxonomy" id="2682957"/>
    <lineage>
        <taxon>Eukaryota</taxon>
        <taxon>Fungi</taxon>
        <taxon>Dikarya</taxon>
        <taxon>Basidiomycota</taxon>
        <taxon>Agaricomycotina</taxon>
        <taxon>Agaricomycetes</taxon>
        <taxon>Agaricomycetidae</taxon>
        <taxon>Agaricales</taxon>
        <taxon>Marasmiineae</taxon>
        <taxon>Omphalotaceae</taxon>
        <taxon>Marasmiellus</taxon>
    </lineage>
</organism>
<evidence type="ECO:0000313" key="3">
    <source>
        <dbReference type="Proteomes" id="UP001498398"/>
    </source>
</evidence>
<dbReference type="Proteomes" id="UP001498398">
    <property type="component" value="Unassembled WGS sequence"/>
</dbReference>
<keyword evidence="3" id="KW-1185">Reference proteome</keyword>
<accession>A0ABR1J2N6</accession>
<dbReference type="Gene3D" id="3.40.50.1820">
    <property type="entry name" value="alpha/beta hydrolase"/>
    <property type="match status" value="1"/>
</dbReference>
<comment type="caution">
    <text evidence="2">The sequence shown here is derived from an EMBL/GenBank/DDBJ whole genome shotgun (WGS) entry which is preliminary data.</text>
</comment>
<protein>
    <recommendedName>
        <fullName evidence="1">Dienelactone hydrolase domain-containing protein</fullName>
    </recommendedName>
</protein>
<feature type="domain" description="Dienelactone hydrolase" evidence="1">
    <location>
        <begin position="4"/>
        <end position="71"/>
    </location>
</feature>
<dbReference type="InterPro" id="IPR029058">
    <property type="entry name" value="AB_hydrolase_fold"/>
</dbReference>
<dbReference type="InterPro" id="IPR002925">
    <property type="entry name" value="Dienelactn_hydro"/>
</dbReference>
<name>A0ABR1J2N6_9AGAR</name>
<dbReference type="EMBL" id="JBANRG010000039">
    <property type="protein sequence ID" value="KAK7448135.1"/>
    <property type="molecule type" value="Genomic_DNA"/>
</dbReference>
<reference evidence="2 3" key="1">
    <citation type="submission" date="2024-01" db="EMBL/GenBank/DDBJ databases">
        <title>A draft genome for the cacao thread blight pathogen Marasmiellus scandens.</title>
        <authorList>
            <person name="Baruah I.K."/>
            <person name="Leung J."/>
            <person name="Bukari Y."/>
            <person name="Amoako-Attah I."/>
            <person name="Meinhardt L.W."/>
            <person name="Bailey B.A."/>
            <person name="Cohen S.P."/>
        </authorList>
    </citation>
    <scope>NUCLEOTIDE SEQUENCE [LARGE SCALE GENOMIC DNA]</scope>
    <source>
        <strain evidence="2 3">GH-19</strain>
    </source>
</reference>
<dbReference type="Pfam" id="PF01738">
    <property type="entry name" value="DLH"/>
    <property type="match status" value="1"/>
</dbReference>
<evidence type="ECO:0000313" key="2">
    <source>
        <dbReference type="EMBL" id="KAK7448135.1"/>
    </source>
</evidence>
<proteinExistence type="predicted"/>